<reference evidence="2 3" key="1">
    <citation type="submission" date="2024-01" db="EMBL/GenBank/DDBJ databases">
        <title>The complete chloroplast genome sequence of Lithospermum erythrorhizon: insights into the phylogenetic relationship among Boraginaceae species and the maternal lineages of purple gromwells.</title>
        <authorList>
            <person name="Okada T."/>
            <person name="Watanabe K."/>
        </authorList>
    </citation>
    <scope>NUCLEOTIDE SEQUENCE [LARGE SCALE GENOMIC DNA]</scope>
</reference>
<name>A0AAV3R8K5_LITER</name>
<keyword evidence="3" id="KW-1185">Reference proteome</keyword>
<feature type="region of interest" description="Disordered" evidence="1">
    <location>
        <begin position="16"/>
        <end position="35"/>
    </location>
</feature>
<evidence type="ECO:0000256" key="1">
    <source>
        <dbReference type="SAM" id="MobiDB-lite"/>
    </source>
</evidence>
<comment type="caution">
    <text evidence="2">The sequence shown here is derived from an EMBL/GenBank/DDBJ whole genome shotgun (WGS) entry which is preliminary data.</text>
</comment>
<feature type="compositionally biased region" description="Basic and acidic residues" evidence="1">
    <location>
        <begin position="21"/>
        <end position="35"/>
    </location>
</feature>
<evidence type="ECO:0000313" key="3">
    <source>
        <dbReference type="Proteomes" id="UP001454036"/>
    </source>
</evidence>
<organism evidence="2 3">
    <name type="scientific">Lithospermum erythrorhizon</name>
    <name type="common">Purple gromwell</name>
    <name type="synonym">Lithospermum officinale var. erythrorhizon</name>
    <dbReference type="NCBI Taxonomy" id="34254"/>
    <lineage>
        <taxon>Eukaryota</taxon>
        <taxon>Viridiplantae</taxon>
        <taxon>Streptophyta</taxon>
        <taxon>Embryophyta</taxon>
        <taxon>Tracheophyta</taxon>
        <taxon>Spermatophyta</taxon>
        <taxon>Magnoliopsida</taxon>
        <taxon>eudicotyledons</taxon>
        <taxon>Gunneridae</taxon>
        <taxon>Pentapetalae</taxon>
        <taxon>asterids</taxon>
        <taxon>lamiids</taxon>
        <taxon>Boraginales</taxon>
        <taxon>Boraginaceae</taxon>
        <taxon>Boraginoideae</taxon>
        <taxon>Lithospermeae</taxon>
        <taxon>Lithospermum</taxon>
    </lineage>
</organism>
<dbReference type="InterPro" id="IPR036691">
    <property type="entry name" value="Endo/exonu/phosph_ase_sf"/>
</dbReference>
<dbReference type="EMBL" id="BAABME010025466">
    <property type="protein sequence ID" value="GAA0172185.1"/>
    <property type="molecule type" value="Genomic_DNA"/>
</dbReference>
<protein>
    <recommendedName>
        <fullName evidence="4">Endonuclease/exonuclease/phosphatase domain-containing protein</fullName>
    </recommendedName>
</protein>
<proteinExistence type="predicted"/>
<dbReference type="AlphaFoldDB" id="A0AAV3R8K5"/>
<evidence type="ECO:0008006" key="4">
    <source>
        <dbReference type="Google" id="ProtNLM"/>
    </source>
</evidence>
<dbReference type="Gene3D" id="3.60.10.10">
    <property type="entry name" value="Endonuclease/exonuclease/phosphatase"/>
    <property type="match status" value="1"/>
</dbReference>
<gene>
    <name evidence="2" type="ORF">LIER_41294</name>
</gene>
<dbReference type="SUPFAM" id="SSF56219">
    <property type="entry name" value="DNase I-like"/>
    <property type="match status" value="1"/>
</dbReference>
<evidence type="ECO:0000313" key="2">
    <source>
        <dbReference type="EMBL" id="GAA0172185.1"/>
    </source>
</evidence>
<sequence length="182" mass="20418">MGAICIEFASQSAPFSPKSMARAEEGSREGKEKSGLNLEECHVSLESMDIISPESYRTTRICLSKEAVDREKFPALGIIEKAVVAHHRQYLHLKLTNLTTAKLYYITVVYVFCNIPERMELWEALSNIQKFSTPWIVMGDFNKLISGDERIGGNALDPVSMFDFSQCIQNCKLIDVGFVGSK</sequence>
<accession>A0AAV3R8K5</accession>
<dbReference type="Proteomes" id="UP001454036">
    <property type="component" value="Unassembled WGS sequence"/>
</dbReference>